<evidence type="ECO:0000256" key="1">
    <source>
        <dbReference type="ARBA" id="ARBA00005233"/>
    </source>
</evidence>
<evidence type="ECO:0000256" key="5">
    <source>
        <dbReference type="SAM" id="Phobius"/>
    </source>
</evidence>
<dbReference type="RefSeq" id="WP_036130806.1">
    <property type="nucleotide sequence ID" value="NZ_ANIE01000005.1"/>
</dbReference>
<keyword evidence="5" id="KW-0812">Transmembrane</keyword>
<evidence type="ECO:0000313" key="7">
    <source>
        <dbReference type="Proteomes" id="UP000035057"/>
    </source>
</evidence>
<keyword evidence="7" id="KW-1185">Reference proteome</keyword>
<dbReference type="GO" id="GO:0043107">
    <property type="term" value="P:type IV pilus-dependent motility"/>
    <property type="evidence" value="ECO:0007669"/>
    <property type="project" value="TreeGrafter"/>
</dbReference>
<evidence type="ECO:0000256" key="2">
    <source>
        <dbReference type="ARBA" id="ARBA00022481"/>
    </source>
</evidence>
<protein>
    <recommendedName>
        <fullName evidence="3">Pilin</fullName>
    </recommendedName>
</protein>
<dbReference type="PROSITE" id="PS00409">
    <property type="entry name" value="PROKAR_NTER_METHYL"/>
    <property type="match status" value="1"/>
</dbReference>
<keyword evidence="5" id="KW-1133">Transmembrane helix</keyword>
<keyword evidence="2" id="KW-0488">Methylation</keyword>
<dbReference type="Pfam" id="PF07963">
    <property type="entry name" value="N_methyl"/>
    <property type="match status" value="1"/>
</dbReference>
<organism evidence="6 7">
    <name type="scientific">Marinobacter nitratireducens</name>
    <dbReference type="NCBI Taxonomy" id="1137280"/>
    <lineage>
        <taxon>Bacteria</taxon>
        <taxon>Pseudomonadati</taxon>
        <taxon>Pseudomonadota</taxon>
        <taxon>Gammaproteobacteria</taxon>
        <taxon>Pseudomonadales</taxon>
        <taxon>Marinobacteraceae</taxon>
        <taxon>Marinobacter</taxon>
    </lineage>
</organism>
<dbReference type="GO" id="GO:0007155">
    <property type="term" value="P:cell adhesion"/>
    <property type="evidence" value="ECO:0007669"/>
    <property type="project" value="InterPro"/>
</dbReference>
<evidence type="ECO:0000313" key="6">
    <source>
        <dbReference type="EMBL" id="KEF31625.1"/>
    </source>
</evidence>
<comment type="similarity">
    <text evidence="1 4">Belongs to the N-Me-Phe pilin family.</text>
</comment>
<dbReference type="NCBIfam" id="TIGR02532">
    <property type="entry name" value="IV_pilin_GFxxxE"/>
    <property type="match status" value="1"/>
</dbReference>
<gene>
    <name evidence="6" type="ORF">D777_01974</name>
</gene>
<evidence type="ECO:0000256" key="4">
    <source>
        <dbReference type="RuleBase" id="RU000389"/>
    </source>
</evidence>
<feature type="transmembrane region" description="Helical" evidence="5">
    <location>
        <begin position="12"/>
        <end position="33"/>
    </location>
</feature>
<dbReference type="PATRIC" id="fig|1137280.3.peg.1790"/>
<comment type="caution">
    <text evidence="6">The sequence shown here is derived from an EMBL/GenBank/DDBJ whole genome shotgun (WGS) entry which is preliminary data.</text>
</comment>
<sequence length="169" mass="17360">MQNMKINHAQKGFTLIELMIVVAIIGILAAIAIPQYQDYIARSQVSRVVGEVNALKTNVEDGLMRGATIITGYTDDLTKDPIEIALGYDSTKSNLLDSSAGTNGITINNGATAAPQIQATLGGDATAAVKGAVVTISRTAAGVWTCAVDKSGAGAGWKDSYAPAGCDAS</sequence>
<evidence type="ECO:0000256" key="3">
    <source>
        <dbReference type="ARBA" id="ARBA00029638"/>
    </source>
</evidence>
<dbReference type="SUPFAM" id="SSF54523">
    <property type="entry name" value="Pili subunits"/>
    <property type="match status" value="1"/>
</dbReference>
<dbReference type="GO" id="GO:0044096">
    <property type="term" value="C:type IV pilus"/>
    <property type="evidence" value="ECO:0007669"/>
    <property type="project" value="TreeGrafter"/>
</dbReference>
<dbReference type="Proteomes" id="UP000035057">
    <property type="component" value="Unassembled WGS sequence"/>
</dbReference>
<proteinExistence type="inferred from homology"/>
<dbReference type="Gene3D" id="3.30.700.10">
    <property type="entry name" value="Glycoprotein, Type 4 Pilin"/>
    <property type="match status" value="1"/>
</dbReference>
<dbReference type="Pfam" id="PF00114">
    <property type="entry name" value="Pilin"/>
    <property type="match status" value="1"/>
</dbReference>
<keyword evidence="5" id="KW-0472">Membrane</keyword>
<dbReference type="AlphaFoldDB" id="A0A072NEY9"/>
<dbReference type="PANTHER" id="PTHR30093:SF34">
    <property type="entry name" value="PREPILIN PEPTIDASE-DEPENDENT PROTEIN D"/>
    <property type="match status" value="1"/>
</dbReference>
<dbReference type="STRING" id="1137280.D777_01974"/>
<accession>A0A072NEY9</accession>
<dbReference type="InterPro" id="IPR001082">
    <property type="entry name" value="Pilin"/>
</dbReference>
<dbReference type="EMBL" id="ANIE01000005">
    <property type="protein sequence ID" value="KEF31625.1"/>
    <property type="molecule type" value="Genomic_DNA"/>
</dbReference>
<reference evidence="6 7" key="1">
    <citation type="submission" date="2012-12" db="EMBL/GenBank/DDBJ databases">
        <title>Genome assembly of Marinobacter sp. AK21.</title>
        <authorList>
            <person name="Khatri I."/>
            <person name="Kumar R."/>
            <person name="Vaidya B."/>
            <person name="Subramanian S."/>
            <person name="Pinnaka A."/>
        </authorList>
    </citation>
    <scope>NUCLEOTIDE SEQUENCE [LARGE SCALE GENOMIC DNA]</scope>
    <source>
        <strain evidence="6 7">AK21</strain>
    </source>
</reference>
<dbReference type="InterPro" id="IPR045584">
    <property type="entry name" value="Pilin-like"/>
</dbReference>
<dbReference type="PANTHER" id="PTHR30093">
    <property type="entry name" value="GENERAL SECRETION PATHWAY PROTEIN G"/>
    <property type="match status" value="1"/>
</dbReference>
<name>A0A072NEY9_9GAMM</name>
<dbReference type="InterPro" id="IPR012902">
    <property type="entry name" value="N_methyl_site"/>
</dbReference>
<keyword evidence="4" id="KW-0281">Fimbrium</keyword>